<evidence type="ECO:0000313" key="2">
    <source>
        <dbReference type="Proteomes" id="UP001143910"/>
    </source>
</evidence>
<dbReference type="EMBL" id="JANJQO010000700">
    <property type="protein sequence ID" value="KAJ2975500.1"/>
    <property type="molecule type" value="Genomic_DNA"/>
</dbReference>
<keyword evidence="2" id="KW-1185">Reference proteome</keyword>
<dbReference type="Proteomes" id="UP001143910">
    <property type="component" value="Unassembled WGS sequence"/>
</dbReference>
<proteinExistence type="predicted"/>
<name>A0ACC1N876_9HYPO</name>
<reference evidence="1" key="1">
    <citation type="submission" date="2022-08" db="EMBL/GenBank/DDBJ databases">
        <title>Genome Sequence of Lecanicillium fungicola.</title>
        <authorList>
            <person name="Buettner E."/>
        </authorList>
    </citation>
    <scope>NUCLEOTIDE SEQUENCE</scope>
    <source>
        <strain evidence="1">Babe33</strain>
    </source>
</reference>
<accession>A0ACC1N876</accession>
<organism evidence="1 2">
    <name type="scientific">Zarea fungicola</name>
    <dbReference type="NCBI Taxonomy" id="93591"/>
    <lineage>
        <taxon>Eukaryota</taxon>
        <taxon>Fungi</taxon>
        <taxon>Dikarya</taxon>
        <taxon>Ascomycota</taxon>
        <taxon>Pezizomycotina</taxon>
        <taxon>Sordariomycetes</taxon>
        <taxon>Hypocreomycetidae</taxon>
        <taxon>Hypocreales</taxon>
        <taxon>Cordycipitaceae</taxon>
        <taxon>Zarea</taxon>
    </lineage>
</organism>
<protein>
    <submittedName>
        <fullName evidence="1">Uncharacterized protein</fullName>
    </submittedName>
</protein>
<comment type="caution">
    <text evidence="1">The sequence shown here is derived from an EMBL/GenBank/DDBJ whole genome shotgun (WGS) entry which is preliminary data.</text>
</comment>
<gene>
    <name evidence="1" type="ORF">NQ176_g5488</name>
</gene>
<sequence length="191" mass="21134">MTVTQYDEIASSYNIFDKLPYRAMEAQNIYSAISPFLTDETKVIEFACGTGSYTAKLCDWGCREVTAMDIAAPMLKLAAARVPKHIDSGQVRLVEADGTIPRPLSPNGSEGYFNLAFGCWFLNYAASKEQLISMFRMAALNLRDDGVFVTVVPHPTQDLESRAAVWNSPPNDNNPSSLPVSLKVEFRRGLE</sequence>
<evidence type="ECO:0000313" key="1">
    <source>
        <dbReference type="EMBL" id="KAJ2975500.1"/>
    </source>
</evidence>